<sequence>MVTRAATPTIIERRWTAAEYLRLPEGPPYYELEDGELIEMVRPRGTHQKIIGRLFALLDEFIERGKIGGVWPEVAVQLSPTRIYIPDLSFLLTENLNRFEEDVLIQGPPDLVVEVISPSTASRDRSHKLRTYRAAGVPWYWLVESDTLLITEYRHTPDGYLVNQTAAATDEFAPALFPGLAFRMADLLGPTGAVEEVQE</sequence>
<organism evidence="2 3">
    <name type="scientific">Candidatus Promineifilum breve</name>
    <dbReference type="NCBI Taxonomy" id="1806508"/>
    <lineage>
        <taxon>Bacteria</taxon>
        <taxon>Bacillati</taxon>
        <taxon>Chloroflexota</taxon>
        <taxon>Ardenticatenia</taxon>
        <taxon>Candidatus Promineifilales</taxon>
        <taxon>Candidatus Promineifilaceae</taxon>
        <taxon>Candidatus Promineifilum</taxon>
    </lineage>
</organism>
<dbReference type="InterPro" id="IPR011335">
    <property type="entry name" value="Restrct_endonuc-II-like"/>
</dbReference>
<dbReference type="EMBL" id="LN890655">
    <property type="protein sequence ID" value="CUS03667.2"/>
    <property type="molecule type" value="Genomic_DNA"/>
</dbReference>
<dbReference type="AlphaFoldDB" id="A0A170PGB4"/>
<dbReference type="InterPro" id="IPR008538">
    <property type="entry name" value="Uma2"/>
</dbReference>
<accession>A0A170PGB4</accession>
<protein>
    <recommendedName>
        <fullName evidence="1">Putative restriction endonuclease domain-containing protein</fullName>
    </recommendedName>
</protein>
<proteinExistence type="predicted"/>
<name>A0A170PGB4_9CHLR</name>
<feature type="domain" description="Putative restriction endonuclease" evidence="1">
    <location>
        <begin position="18"/>
        <end position="184"/>
    </location>
</feature>
<dbReference type="Gene3D" id="3.90.1570.10">
    <property type="entry name" value="tt1808, chain A"/>
    <property type="match status" value="1"/>
</dbReference>
<dbReference type="InterPro" id="IPR012296">
    <property type="entry name" value="Nuclease_put_TT1808"/>
</dbReference>
<dbReference type="PANTHER" id="PTHR34107">
    <property type="entry name" value="SLL0198 PROTEIN-RELATED"/>
    <property type="match status" value="1"/>
</dbReference>
<reference evidence="2" key="1">
    <citation type="submission" date="2016-01" db="EMBL/GenBank/DDBJ databases">
        <authorList>
            <person name="Mcilroy J.S."/>
            <person name="Karst M S."/>
            <person name="Albertsen M."/>
        </authorList>
    </citation>
    <scope>NUCLEOTIDE SEQUENCE</scope>
    <source>
        <strain evidence="2">Cfx-K</strain>
    </source>
</reference>
<keyword evidence="3" id="KW-1185">Reference proteome</keyword>
<gene>
    <name evidence="2" type="ORF">CFX0092_A1789</name>
</gene>
<dbReference type="Pfam" id="PF05685">
    <property type="entry name" value="Uma2"/>
    <property type="match status" value="1"/>
</dbReference>
<dbReference type="KEGG" id="pbf:CFX0092_A1789"/>
<evidence type="ECO:0000313" key="3">
    <source>
        <dbReference type="Proteomes" id="UP000215027"/>
    </source>
</evidence>
<dbReference type="RefSeq" id="WP_095043122.1">
    <property type="nucleotide sequence ID" value="NZ_LN890655.1"/>
</dbReference>
<evidence type="ECO:0000313" key="2">
    <source>
        <dbReference type="EMBL" id="CUS03667.2"/>
    </source>
</evidence>
<dbReference type="CDD" id="cd06260">
    <property type="entry name" value="DUF820-like"/>
    <property type="match status" value="1"/>
</dbReference>
<dbReference type="SUPFAM" id="SSF52980">
    <property type="entry name" value="Restriction endonuclease-like"/>
    <property type="match status" value="1"/>
</dbReference>
<evidence type="ECO:0000259" key="1">
    <source>
        <dbReference type="Pfam" id="PF05685"/>
    </source>
</evidence>
<dbReference type="PANTHER" id="PTHR34107:SF4">
    <property type="entry name" value="SLL1222 PROTEIN"/>
    <property type="match status" value="1"/>
</dbReference>
<dbReference type="Proteomes" id="UP000215027">
    <property type="component" value="Chromosome I"/>
</dbReference>